<dbReference type="InterPro" id="IPR036909">
    <property type="entry name" value="Cyt_c-like_dom_sf"/>
</dbReference>
<dbReference type="GO" id="GO:0020037">
    <property type="term" value="F:heme binding"/>
    <property type="evidence" value="ECO:0007669"/>
    <property type="project" value="InterPro"/>
</dbReference>
<dbReference type="InterPro" id="IPR003468">
    <property type="entry name" value="Cyt_c_oxidase_monohaem-su/FixO"/>
</dbReference>
<keyword evidence="5" id="KW-1133">Transmembrane helix</keyword>
<evidence type="ECO:0000313" key="8">
    <source>
        <dbReference type="Proteomes" id="UP000287502"/>
    </source>
</evidence>
<feature type="domain" description="Cytochrome c" evidence="6">
    <location>
        <begin position="216"/>
        <end position="293"/>
    </location>
</feature>
<evidence type="ECO:0000256" key="1">
    <source>
        <dbReference type="ARBA" id="ARBA00022617"/>
    </source>
</evidence>
<dbReference type="OrthoDB" id="9805440at2"/>
<sequence length="294" mass="32460">MSQKKDIYSKTIPFALMVAVTILIGTVVTMFAPMFTKGMHPKLENLQPYTILQLAGRDIYQKEGCVNCHTQTVRPLKADVLRYGDYSKAGEFAYDRPFLWGSKRTGPDLARIGGKYPDEWHIQHMENPQAFFPKSNMPKYPWLKDKLLNVNEMKARMNALGFPYTEEDLAQAAESTELDAMVAYLQIIGTAVEKEGAMVIEEDSVEETNPLAGDAAALEEGRALYAAECAGCHGVSAEGNIGASLVDYAASEPASRDTYLVVANGYEGVMPGFASTFSKERIWALVEYIESLGK</sequence>
<feature type="transmembrane region" description="Helical" evidence="5">
    <location>
        <begin position="12"/>
        <end position="35"/>
    </location>
</feature>
<dbReference type="GO" id="GO:0009055">
    <property type="term" value="F:electron transfer activity"/>
    <property type="evidence" value="ECO:0007669"/>
    <property type="project" value="InterPro"/>
</dbReference>
<evidence type="ECO:0000259" key="6">
    <source>
        <dbReference type="PROSITE" id="PS51007"/>
    </source>
</evidence>
<dbReference type="PANTHER" id="PTHR35008:SF8">
    <property type="entry name" value="ALCOHOL DEHYDROGENASE CYTOCHROME C SUBUNIT"/>
    <property type="match status" value="1"/>
</dbReference>
<accession>A0A3R5XWP1</accession>
<keyword evidence="5" id="KW-0472">Membrane</keyword>
<gene>
    <name evidence="7" type="ORF">EP073_03360</name>
</gene>
<dbReference type="AlphaFoldDB" id="A0A3R5XWP1"/>
<dbReference type="GO" id="GO:0046872">
    <property type="term" value="F:metal ion binding"/>
    <property type="evidence" value="ECO:0007669"/>
    <property type="project" value="UniProtKB-KW"/>
</dbReference>
<dbReference type="Pfam" id="PF13442">
    <property type="entry name" value="Cytochrome_CBB3"/>
    <property type="match status" value="1"/>
</dbReference>
<dbReference type="PROSITE" id="PS51007">
    <property type="entry name" value="CYTC"/>
    <property type="match status" value="2"/>
</dbReference>
<dbReference type="KEGG" id="gtl:EP073_03360"/>
<dbReference type="Pfam" id="PF02433">
    <property type="entry name" value="FixO"/>
    <property type="match status" value="1"/>
</dbReference>
<keyword evidence="2 4" id="KW-0479">Metal-binding</keyword>
<reference evidence="7 8" key="1">
    <citation type="submission" date="2019-01" db="EMBL/GenBank/DDBJ databases">
        <title>Geovibrio thiophilus DSM 11263, complete genome.</title>
        <authorList>
            <person name="Spring S."/>
            <person name="Bunk B."/>
            <person name="Sproer C."/>
        </authorList>
    </citation>
    <scope>NUCLEOTIDE SEQUENCE [LARGE SCALE GENOMIC DNA]</scope>
    <source>
        <strain evidence="7 8">DSM 11263</strain>
    </source>
</reference>
<dbReference type="InterPro" id="IPR051459">
    <property type="entry name" value="Cytochrome_c-type_DH"/>
</dbReference>
<evidence type="ECO:0000256" key="3">
    <source>
        <dbReference type="ARBA" id="ARBA00023004"/>
    </source>
</evidence>
<dbReference type="NCBIfam" id="NF011055">
    <property type="entry name" value="PRK14487.1"/>
    <property type="match status" value="1"/>
</dbReference>
<dbReference type="SUPFAM" id="SSF46626">
    <property type="entry name" value="Cytochrome c"/>
    <property type="match status" value="2"/>
</dbReference>
<evidence type="ECO:0000256" key="4">
    <source>
        <dbReference type="PROSITE-ProRule" id="PRU00433"/>
    </source>
</evidence>
<evidence type="ECO:0000256" key="5">
    <source>
        <dbReference type="SAM" id="Phobius"/>
    </source>
</evidence>
<name>A0A3R5XWP1_9BACT</name>
<dbReference type="RefSeq" id="WP_128465760.1">
    <property type="nucleotide sequence ID" value="NZ_CP035108.1"/>
</dbReference>
<dbReference type="PANTHER" id="PTHR35008">
    <property type="entry name" value="BLL4482 PROTEIN-RELATED"/>
    <property type="match status" value="1"/>
</dbReference>
<dbReference type="Proteomes" id="UP000287502">
    <property type="component" value="Chromosome"/>
</dbReference>
<protein>
    <submittedName>
        <fullName evidence="7">C-type cytochrome</fullName>
    </submittedName>
</protein>
<evidence type="ECO:0000256" key="2">
    <source>
        <dbReference type="ARBA" id="ARBA00022723"/>
    </source>
</evidence>
<keyword evidence="8" id="KW-1185">Reference proteome</keyword>
<organism evidence="7 8">
    <name type="scientific">Geovibrio thiophilus</name>
    <dbReference type="NCBI Taxonomy" id="139438"/>
    <lineage>
        <taxon>Bacteria</taxon>
        <taxon>Pseudomonadati</taxon>
        <taxon>Deferribacterota</taxon>
        <taxon>Deferribacteres</taxon>
        <taxon>Deferribacterales</taxon>
        <taxon>Geovibrionaceae</taxon>
        <taxon>Geovibrio</taxon>
    </lineage>
</organism>
<evidence type="ECO:0000313" key="7">
    <source>
        <dbReference type="EMBL" id="QAR32473.1"/>
    </source>
</evidence>
<keyword evidence="3 4" id="KW-0408">Iron</keyword>
<feature type="domain" description="Cytochrome c" evidence="6">
    <location>
        <begin position="51"/>
        <end position="189"/>
    </location>
</feature>
<dbReference type="Gene3D" id="1.10.760.10">
    <property type="entry name" value="Cytochrome c-like domain"/>
    <property type="match status" value="2"/>
</dbReference>
<keyword evidence="1 4" id="KW-0349">Heme</keyword>
<dbReference type="InterPro" id="IPR009056">
    <property type="entry name" value="Cyt_c-like_dom"/>
</dbReference>
<proteinExistence type="predicted"/>
<keyword evidence="5" id="KW-0812">Transmembrane</keyword>
<dbReference type="EMBL" id="CP035108">
    <property type="protein sequence ID" value="QAR32473.1"/>
    <property type="molecule type" value="Genomic_DNA"/>
</dbReference>